<evidence type="ECO:0000313" key="5">
    <source>
        <dbReference type="EMBL" id="BET26815.1"/>
    </source>
</evidence>
<dbReference type="RefSeq" id="WP_130555749.1">
    <property type="nucleotide sequence ID" value="NZ_AP028947.1"/>
</dbReference>
<evidence type="ECO:0000256" key="3">
    <source>
        <dbReference type="PIRSR" id="PIRSR605511-2"/>
    </source>
</evidence>
<evidence type="ECO:0000259" key="4">
    <source>
        <dbReference type="Pfam" id="PF08450"/>
    </source>
</evidence>
<dbReference type="AlphaFoldDB" id="A0AA86MF65"/>
<dbReference type="GO" id="GO:0004341">
    <property type="term" value="F:gluconolactonase activity"/>
    <property type="evidence" value="ECO:0007669"/>
    <property type="project" value="TreeGrafter"/>
</dbReference>
<keyword evidence="3" id="KW-0479">Metal-binding</keyword>
<dbReference type="PANTHER" id="PTHR10907:SF47">
    <property type="entry name" value="REGUCALCIN"/>
    <property type="match status" value="1"/>
</dbReference>
<dbReference type="InterPro" id="IPR013658">
    <property type="entry name" value="SGL"/>
</dbReference>
<dbReference type="GO" id="GO:0005509">
    <property type="term" value="F:calcium ion binding"/>
    <property type="evidence" value="ECO:0007669"/>
    <property type="project" value="TreeGrafter"/>
</dbReference>
<dbReference type="SUPFAM" id="SSF63829">
    <property type="entry name" value="Calcium-dependent phosphotriesterase"/>
    <property type="match status" value="1"/>
</dbReference>
<organism evidence="5 6">
    <name type="scientific">Limnobacter thiooxidans</name>
    <dbReference type="NCBI Taxonomy" id="131080"/>
    <lineage>
        <taxon>Bacteria</taxon>
        <taxon>Pseudomonadati</taxon>
        <taxon>Pseudomonadota</taxon>
        <taxon>Betaproteobacteria</taxon>
        <taxon>Burkholderiales</taxon>
        <taxon>Burkholderiaceae</taxon>
        <taxon>Limnobacter</taxon>
    </lineage>
</organism>
<dbReference type="Proteomes" id="UP001329151">
    <property type="component" value="Chromosome"/>
</dbReference>
<evidence type="ECO:0000313" key="6">
    <source>
        <dbReference type="Proteomes" id="UP001329151"/>
    </source>
</evidence>
<evidence type="ECO:0000256" key="1">
    <source>
        <dbReference type="ARBA" id="ARBA00008853"/>
    </source>
</evidence>
<comment type="cofactor">
    <cofactor evidence="3">
        <name>Zn(2+)</name>
        <dbReference type="ChEBI" id="CHEBI:29105"/>
    </cofactor>
    <text evidence="3">Binds 1 divalent metal cation per subunit.</text>
</comment>
<feature type="active site" description="Proton donor/acceptor" evidence="2">
    <location>
        <position position="205"/>
    </location>
</feature>
<gene>
    <name evidence="5" type="ORF">RGQ30_23160</name>
</gene>
<dbReference type="GO" id="GO:0019853">
    <property type="term" value="P:L-ascorbic acid biosynthetic process"/>
    <property type="evidence" value="ECO:0007669"/>
    <property type="project" value="TreeGrafter"/>
</dbReference>
<feature type="binding site" evidence="3">
    <location>
        <position position="108"/>
    </location>
    <ligand>
        <name>substrate</name>
    </ligand>
</feature>
<name>A0AA86MF65_9BURK</name>
<dbReference type="Gene3D" id="2.120.10.30">
    <property type="entry name" value="TolB, C-terminal domain"/>
    <property type="match status" value="1"/>
</dbReference>
<protein>
    <submittedName>
        <fullName evidence="5">SMP-30/gluconolactonase/LRE family protein</fullName>
    </submittedName>
</protein>
<feature type="binding site" evidence="3">
    <location>
        <position position="22"/>
    </location>
    <ligand>
        <name>a divalent metal cation</name>
        <dbReference type="ChEBI" id="CHEBI:60240"/>
    </ligand>
</feature>
<dbReference type="PRINTS" id="PR01790">
    <property type="entry name" value="SMP30FAMILY"/>
</dbReference>
<dbReference type="EMBL" id="AP028947">
    <property type="protein sequence ID" value="BET26815.1"/>
    <property type="molecule type" value="Genomic_DNA"/>
</dbReference>
<proteinExistence type="inferred from homology"/>
<dbReference type="PANTHER" id="PTHR10907">
    <property type="entry name" value="REGUCALCIN"/>
    <property type="match status" value="1"/>
</dbReference>
<comment type="similarity">
    <text evidence="1">Belongs to the SMP-30/CGR1 family.</text>
</comment>
<reference evidence="5 6" key="1">
    <citation type="submission" date="2023-10" db="EMBL/GenBank/DDBJ databases">
        <title>Complete Genome Sequence of Limnobacter thiooxidans CS-K2T, Isolated from freshwater lake sediments in Bavaria, Germany.</title>
        <authorList>
            <person name="Naruki M."/>
            <person name="Watanabe A."/>
            <person name="Warashina T."/>
            <person name="Morita T."/>
            <person name="Arakawa K."/>
        </authorList>
    </citation>
    <scope>NUCLEOTIDE SEQUENCE [LARGE SCALE GENOMIC DNA]</scope>
    <source>
        <strain evidence="5 6">CS-K2</strain>
    </source>
</reference>
<feature type="binding site" evidence="3">
    <location>
        <position position="155"/>
    </location>
    <ligand>
        <name>a divalent metal cation</name>
        <dbReference type="ChEBI" id="CHEBI:60240"/>
    </ligand>
</feature>
<feature type="domain" description="SMP-30/Gluconolactonase/LRE-like region" evidence="4">
    <location>
        <begin position="20"/>
        <end position="264"/>
    </location>
</feature>
<keyword evidence="3" id="KW-0862">Zinc</keyword>
<evidence type="ECO:0000256" key="2">
    <source>
        <dbReference type="PIRSR" id="PIRSR605511-1"/>
    </source>
</evidence>
<dbReference type="Pfam" id="PF08450">
    <property type="entry name" value="SGL"/>
    <property type="match status" value="1"/>
</dbReference>
<dbReference type="KEGG" id="lto:RGQ30_23160"/>
<feature type="binding site" evidence="3">
    <location>
        <position position="205"/>
    </location>
    <ligand>
        <name>a divalent metal cation</name>
        <dbReference type="ChEBI" id="CHEBI:60240"/>
    </ligand>
</feature>
<keyword evidence="6" id="KW-1185">Reference proteome</keyword>
<sequence length="301" mass="33248">MTTHQFDMKWQALALPACSLGESPRYAHGGWIWVDINQRKLYRLNQADPFKAKSENLQVLHMPDEIGCVLPTANRDTLIALGRQGAWLLEQGVFTHKLSSPFDATKHRFNDGRADPAGRIWISTLVDARTPATAALYCIESGLAQLKIPDLIVGNGLAFSPQGTSAFLCDTRHKCIWRFDFDCSTGNLSNARTIKHYTEGTARPDGACFADDGSYWVAILEGYRLERFSERGEFIESISVPLAKPTMPCFGGEQGNILLVTSAQTDDKLPNKPGFENASLIACETRFKGHAEAFANARHLG</sequence>
<accession>A0AA86MF65</accession>
<dbReference type="InterPro" id="IPR005511">
    <property type="entry name" value="SMP-30"/>
</dbReference>
<feature type="binding site" evidence="3">
    <location>
        <position position="110"/>
    </location>
    <ligand>
        <name>substrate</name>
    </ligand>
</feature>
<dbReference type="InterPro" id="IPR011042">
    <property type="entry name" value="6-blade_b-propeller_TolB-like"/>
</dbReference>